<evidence type="ECO:0008006" key="4">
    <source>
        <dbReference type="Google" id="ProtNLM"/>
    </source>
</evidence>
<protein>
    <recommendedName>
        <fullName evidence="4">Lipoprotein</fullName>
    </recommendedName>
</protein>
<evidence type="ECO:0000256" key="1">
    <source>
        <dbReference type="SAM" id="MobiDB-lite"/>
    </source>
</evidence>
<accession>A0ABX4C8Z9</accession>
<dbReference type="RefSeq" id="WP_052480104.1">
    <property type="nucleotide sequence ID" value="NZ_JPRK01000006.1"/>
</dbReference>
<sequence length="453" mass="50122">MGLINPFLPAFSEIEKVNYNIMNKKLQKFKALKKVALFGFMLVLTNCQVDDLGTKQLNDDIQTVSIDEAKKFLARSKNSTSSKMSNINENLDLDKITQEKLNGSDQLLTVIPFKTNNKFQNDRVLLINEKNEIKSVVFSMYPDDKFDSSGFSGQIFIYSLDGNFINGYRAKDGIMITQFVKTDKKASPTAKLGGELNEVVIPGRPKRADAVQYDMIYSNAGGQGMSWDTVGGITGGGGSNGTNPPVADVNPCDKIKEQINNALFNSKKEELSKKTGEKGETGYSQSKNGPFTALNMSGTDALNIDITDDMIGFMHTHVDEYESNEVDPDGNIQIRKPIKMFSPADVGIFLGLVKNAKTNNVPIANVYGAMVSSSGVYELRFNGNPDNIESFNWKKLDEVYKTYFKNESLEIGFLKFLEENGNVSGIELYKINKNGTTTKKTLGTNKKVVETDC</sequence>
<proteinExistence type="predicted"/>
<keyword evidence="3" id="KW-1185">Reference proteome</keyword>
<name>A0ABX4C8Z9_9FLAO</name>
<organism evidence="2 3">
    <name type="scientific">Flavobacterium hibernum</name>
    <dbReference type="NCBI Taxonomy" id="37752"/>
    <lineage>
        <taxon>Bacteria</taxon>
        <taxon>Pseudomonadati</taxon>
        <taxon>Bacteroidota</taxon>
        <taxon>Flavobacteriia</taxon>
        <taxon>Flavobacteriales</taxon>
        <taxon>Flavobacteriaceae</taxon>
        <taxon>Flavobacterium</taxon>
    </lineage>
</organism>
<feature type="region of interest" description="Disordered" evidence="1">
    <location>
        <begin position="267"/>
        <end position="289"/>
    </location>
</feature>
<gene>
    <name evidence="2" type="ORF">B0A73_04110</name>
</gene>
<dbReference type="Proteomes" id="UP000198302">
    <property type="component" value="Unassembled WGS sequence"/>
</dbReference>
<reference evidence="2 3" key="1">
    <citation type="submission" date="2016-11" db="EMBL/GenBank/DDBJ databases">
        <title>Whole genomes of Flavobacteriaceae.</title>
        <authorList>
            <person name="Stine C."/>
            <person name="Li C."/>
            <person name="Tadesse D."/>
        </authorList>
    </citation>
    <scope>NUCLEOTIDE SEQUENCE [LARGE SCALE GENOMIC DNA]</scope>
    <source>
        <strain evidence="2 3">ATCC 51468</strain>
    </source>
</reference>
<comment type="caution">
    <text evidence="2">The sequence shown here is derived from an EMBL/GenBank/DDBJ whole genome shotgun (WGS) entry which is preliminary data.</text>
</comment>
<evidence type="ECO:0000313" key="2">
    <source>
        <dbReference type="EMBL" id="OXA89577.1"/>
    </source>
</evidence>
<evidence type="ECO:0000313" key="3">
    <source>
        <dbReference type="Proteomes" id="UP000198302"/>
    </source>
</evidence>
<dbReference type="EMBL" id="MUGX01000008">
    <property type="protein sequence ID" value="OXA89577.1"/>
    <property type="molecule type" value="Genomic_DNA"/>
</dbReference>
<feature type="compositionally biased region" description="Basic and acidic residues" evidence="1">
    <location>
        <begin position="267"/>
        <end position="280"/>
    </location>
</feature>